<feature type="chain" id="PRO_5042078062" description="Hepcidin" evidence="1">
    <location>
        <begin position="22"/>
        <end position="109"/>
    </location>
</feature>
<feature type="signal peptide" evidence="1">
    <location>
        <begin position="1"/>
        <end position="21"/>
    </location>
</feature>
<name>A0AAD7WQQ5_9TELE</name>
<keyword evidence="3" id="KW-1185">Reference proteome</keyword>
<accession>A0AAD7WQQ5</accession>
<evidence type="ECO:0000313" key="3">
    <source>
        <dbReference type="Proteomes" id="UP001221898"/>
    </source>
</evidence>
<dbReference type="AlphaFoldDB" id="A0AAD7WQQ5"/>
<reference evidence="2" key="1">
    <citation type="journal article" date="2023" name="Science">
        <title>Genome structures resolve the early diversification of teleost fishes.</title>
        <authorList>
            <person name="Parey E."/>
            <person name="Louis A."/>
            <person name="Montfort J."/>
            <person name="Bouchez O."/>
            <person name="Roques C."/>
            <person name="Iampietro C."/>
            <person name="Lluch J."/>
            <person name="Castinel A."/>
            <person name="Donnadieu C."/>
            <person name="Desvignes T."/>
            <person name="Floi Bucao C."/>
            <person name="Jouanno E."/>
            <person name="Wen M."/>
            <person name="Mejri S."/>
            <person name="Dirks R."/>
            <person name="Jansen H."/>
            <person name="Henkel C."/>
            <person name="Chen W.J."/>
            <person name="Zahm M."/>
            <person name="Cabau C."/>
            <person name="Klopp C."/>
            <person name="Thompson A.W."/>
            <person name="Robinson-Rechavi M."/>
            <person name="Braasch I."/>
            <person name="Lecointre G."/>
            <person name="Bobe J."/>
            <person name="Postlethwait J.H."/>
            <person name="Berthelot C."/>
            <person name="Roest Crollius H."/>
            <person name="Guiguen Y."/>
        </authorList>
    </citation>
    <scope>NUCLEOTIDE SEQUENCE</scope>
    <source>
        <strain evidence="2">NC1722</strain>
    </source>
</reference>
<organism evidence="2 3">
    <name type="scientific">Aldrovandia affinis</name>
    <dbReference type="NCBI Taxonomy" id="143900"/>
    <lineage>
        <taxon>Eukaryota</taxon>
        <taxon>Metazoa</taxon>
        <taxon>Chordata</taxon>
        <taxon>Craniata</taxon>
        <taxon>Vertebrata</taxon>
        <taxon>Euteleostomi</taxon>
        <taxon>Actinopterygii</taxon>
        <taxon>Neopterygii</taxon>
        <taxon>Teleostei</taxon>
        <taxon>Notacanthiformes</taxon>
        <taxon>Halosauridae</taxon>
        <taxon>Aldrovandia</taxon>
    </lineage>
</organism>
<evidence type="ECO:0000256" key="1">
    <source>
        <dbReference type="SAM" id="SignalP"/>
    </source>
</evidence>
<protein>
    <recommendedName>
        <fullName evidence="4">Hepcidin</fullName>
    </recommendedName>
</protein>
<comment type="caution">
    <text evidence="2">The sequence shown here is derived from an EMBL/GenBank/DDBJ whole genome shotgun (WGS) entry which is preliminary data.</text>
</comment>
<dbReference type="EMBL" id="JAINUG010000045">
    <property type="protein sequence ID" value="KAJ8405926.1"/>
    <property type="molecule type" value="Genomic_DNA"/>
</dbReference>
<proteinExistence type="predicted"/>
<sequence length="109" mass="12315">MKFIIFSTLVVFSVYILHCSTAPVSETSMQDEGGDVDLPLDEVQPISVTEDSQMTSMQDEGGDVYLQLDDIELISVTEDSEMAKIRTRRSKPRCSFSCKRGRCKLRCRL</sequence>
<keyword evidence="1" id="KW-0732">Signal</keyword>
<dbReference type="Proteomes" id="UP001221898">
    <property type="component" value="Unassembled WGS sequence"/>
</dbReference>
<evidence type="ECO:0000313" key="2">
    <source>
        <dbReference type="EMBL" id="KAJ8405926.1"/>
    </source>
</evidence>
<gene>
    <name evidence="2" type="ORF">AAFF_G00308140</name>
</gene>
<evidence type="ECO:0008006" key="4">
    <source>
        <dbReference type="Google" id="ProtNLM"/>
    </source>
</evidence>